<keyword evidence="4" id="KW-1185">Reference proteome</keyword>
<feature type="domain" description="SET" evidence="2">
    <location>
        <begin position="349"/>
        <end position="556"/>
    </location>
</feature>
<reference evidence="3 4" key="1">
    <citation type="submission" date="2018-05" db="EMBL/GenBank/DDBJ databases">
        <title>Genome sequencing and assembly of the regulated plant pathogen Lachnellula willkommii and related sister species for the development of diagnostic species identification markers.</title>
        <authorList>
            <person name="Giroux E."/>
            <person name="Bilodeau G."/>
        </authorList>
    </citation>
    <scope>NUCLEOTIDE SEQUENCE [LARGE SCALE GENOMIC DNA]</scope>
    <source>
        <strain evidence="3 4">CBS 197.66</strain>
    </source>
</reference>
<name>A0A8H8RWV2_9HELO</name>
<comment type="caution">
    <text evidence="3">The sequence shown here is derived from an EMBL/GenBank/DDBJ whole genome shotgun (WGS) entry which is preliminary data.</text>
</comment>
<dbReference type="PROSITE" id="PS50005">
    <property type="entry name" value="TPR"/>
    <property type="match status" value="1"/>
</dbReference>
<dbReference type="InterPro" id="IPR011990">
    <property type="entry name" value="TPR-like_helical_dom_sf"/>
</dbReference>
<dbReference type="SUPFAM" id="SSF82199">
    <property type="entry name" value="SET domain"/>
    <property type="match status" value="1"/>
</dbReference>
<evidence type="ECO:0000256" key="1">
    <source>
        <dbReference type="PROSITE-ProRule" id="PRU00339"/>
    </source>
</evidence>
<dbReference type="PANTHER" id="PTHR47643">
    <property type="entry name" value="TPR DOMAIN PROTEIN (AFU_ORTHOLOGUE AFUA_5G12710)"/>
    <property type="match status" value="1"/>
</dbReference>
<dbReference type="PROSITE" id="PS50280">
    <property type="entry name" value="SET"/>
    <property type="match status" value="1"/>
</dbReference>
<protein>
    <recommendedName>
        <fullName evidence="2">SET domain-containing protein</fullName>
    </recommendedName>
</protein>
<dbReference type="OrthoDB" id="438641at2759"/>
<dbReference type="EMBL" id="QGMJ01000103">
    <property type="protein sequence ID" value="TVY42272.1"/>
    <property type="molecule type" value="Genomic_DNA"/>
</dbReference>
<dbReference type="InterPro" id="IPR053209">
    <property type="entry name" value="Gramillin-biosynth_MTr"/>
</dbReference>
<evidence type="ECO:0000313" key="3">
    <source>
        <dbReference type="EMBL" id="TVY42272.1"/>
    </source>
</evidence>
<dbReference type="SUPFAM" id="SSF48452">
    <property type="entry name" value="TPR-like"/>
    <property type="match status" value="1"/>
</dbReference>
<keyword evidence="1" id="KW-0802">TPR repeat</keyword>
<dbReference type="InterPro" id="IPR001214">
    <property type="entry name" value="SET_dom"/>
</dbReference>
<dbReference type="Gene3D" id="1.25.40.10">
    <property type="entry name" value="Tetratricopeptide repeat domain"/>
    <property type="match status" value="1"/>
</dbReference>
<gene>
    <name evidence="3" type="ORF">LSUB1_G004964</name>
</gene>
<accession>A0A8H8RWV2</accession>
<feature type="repeat" description="TPR" evidence="1">
    <location>
        <begin position="200"/>
        <end position="233"/>
    </location>
</feature>
<dbReference type="AlphaFoldDB" id="A0A8H8RWV2"/>
<evidence type="ECO:0000313" key="4">
    <source>
        <dbReference type="Proteomes" id="UP000462212"/>
    </source>
</evidence>
<dbReference type="InterPro" id="IPR019734">
    <property type="entry name" value="TPR_rpt"/>
</dbReference>
<evidence type="ECO:0000259" key="2">
    <source>
        <dbReference type="PROSITE" id="PS50280"/>
    </source>
</evidence>
<dbReference type="InterPro" id="IPR046341">
    <property type="entry name" value="SET_dom_sf"/>
</dbReference>
<organism evidence="3 4">
    <name type="scientific">Lachnellula subtilissima</name>
    <dbReference type="NCBI Taxonomy" id="602034"/>
    <lineage>
        <taxon>Eukaryota</taxon>
        <taxon>Fungi</taxon>
        <taxon>Dikarya</taxon>
        <taxon>Ascomycota</taxon>
        <taxon>Pezizomycotina</taxon>
        <taxon>Leotiomycetes</taxon>
        <taxon>Helotiales</taxon>
        <taxon>Lachnaceae</taxon>
        <taxon>Lachnellula</taxon>
    </lineage>
</organism>
<dbReference type="Gene3D" id="2.170.270.10">
    <property type="entry name" value="SET domain"/>
    <property type="match status" value="1"/>
</dbReference>
<sequence>MSSTLDPKDDYYDQLTDVLKTQRTATQNAFRRKGERPNDFPPRTQAVNEFMMAALSNKMRNMETMKSGHHMMQTTIIGSPYAPSVTSFKDLKRSCSRNWQLKPTIEALIYFCVMNIAEDEAGTVMPFALYFQDPENIRAAESILKEKGIIILKEPYFKVGTNGQYAVRVDQPTDIIWLSEDDPRVPMKWRITSASAPQTAEYWKKKGNKLVGADKFFDAIEMYLRALRSSPNQKEEEILHNNKALANLRIEAFDSALDDVSFIANPQDRSEKGLYRGGLALYGLRRFKEALEMMEILVRKYPESAPGKCELHRARLRVAEQESGVYDFKALYNATKLRPPLMDNASYSGPIEVRNSPGRGRGLFTTKPVKAGELLLCEKAYSYCFAAPPEEMEKASPKGISQSSFLIDVPGNRTTVGTHADLIRDVSNKLARNPSLGPSFGDLAHRKYQGVACTSVEGSPVVDTFLVADTIHINCFGCPLTSRDMLDDPELNRASKYKAVKQHKNSMLETTGIWTLASYINHSCNPTTQRSFIGDLQIVRAARDMPDNTELNFEYIKRVEEMDKKLSDGWGFLCDCALCVDERESSNSFKVQRRKLIKDFSAPNTSNKKKKDIIKEFNKTFQRPLSEVPRIELWDLHFSLVNDLAKRGEGEKVVAQVIAAFHSIGFLIEGAQVLPSRTARIVVKRWGYPHQGATSAWLTLRNVYLSYGMNELAEQAKEFARTTWMLQVGEDTTFVYDNPPKE</sequence>
<dbReference type="PANTHER" id="PTHR47643:SF2">
    <property type="entry name" value="TPR DOMAIN PROTEIN (AFU_ORTHOLOGUE AFUA_5G12710)"/>
    <property type="match status" value="1"/>
</dbReference>
<dbReference type="Proteomes" id="UP000462212">
    <property type="component" value="Unassembled WGS sequence"/>
</dbReference>
<proteinExistence type="predicted"/>
<dbReference type="Pfam" id="PF00856">
    <property type="entry name" value="SET"/>
    <property type="match status" value="1"/>
</dbReference>
<dbReference type="SMART" id="SM00317">
    <property type="entry name" value="SET"/>
    <property type="match status" value="1"/>
</dbReference>